<dbReference type="SUPFAM" id="SSF55931">
    <property type="entry name" value="Glutamine synthetase/guanido kinase"/>
    <property type="match status" value="1"/>
</dbReference>
<comment type="similarity">
    <text evidence="1 12 13">Belongs to the glutamine synthetase family.</text>
</comment>
<dbReference type="PROSITE" id="PS00180">
    <property type="entry name" value="GLNA_1"/>
    <property type="match status" value="1"/>
</dbReference>
<dbReference type="GO" id="GO:0004356">
    <property type="term" value="F:glutamine synthetase activity"/>
    <property type="evidence" value="ECO:0007669"/>
    <property type="project" value="UniProtKB-EC"/>
</dbReference>
<feature type="binding site" evidence="10">
    <location>
        <begin position="244"/>
        <end position="246"/>
    </location>
    <ligand>
        <name>ATP</name>
        <dbReference type="ChEBI" id="CHEBI:30616"/>
    </ligand>
</feature>
<evidence type="ECO:0000259" key="15">
    <source>
        <dbReference type="PROSITE" id="PS51986"/>
    </source>
</evidence>
<feature type="binding site" evidence="11">
    <location>
        <position position="242"/>
    </location>
    <ligand>
        <name>Mg(2+)</name>
        <dbReference type="ChEBI" id="CHEBI:18420"/>
        <label>1</label>
    </ligand>
</feature>
<dbReference type="SUPFAM" id="SSF54368">
    <property type="entry name" value="Glutamine synthetase, N-terminal domain"/>
    <property type="match status" value="1"/>
</dbReference>
<dbReference type="AlphaFoldDB" id="A0A6N2TQZ4"/>
<evidence type="ECO:0000256" key="5">
    <source>
        <dbReference type="ARBA" id="ARBA00022741"/>
    </source>
</evidence>
<evidence type="ECO:0000256" key="1">
    <source>
        <dbReference type="ARBA" id="ARBA00009897"/>
    </source>
</evidence>
<dbReference type="InterPro" id="IPR014746">
    <property type="entry name" value="Gln_synth/guanido_kin_cat_dom"/>
</dbReference>
<name>A0A6N2TQZ4_9ACTO</name>
<feature type="domain" description="GS catalytic" evidence="16">
    <location>
        <begin position="107"/>
        <end position="445"/>
    </location>
</feature>
<dbReference type="InterPro" id="IPR027303">
    <property type="entry name" value="Gln_synth_gly_rich_site"/>
</dbReference>
<proteinExistence type="inferred from homology"/>
<gene>
    <name evidence="17" type="primary">glnA_2</name>
    <name evidence="17" type="ORF">AOLFYP35_01459</name>
</gene>
<dbReference type="Gene3D" id="3.10.20.70">
    <property type="entry name" value="Glutamine synthetase, N-terminal domain"/>
    <property type="match status" value="1"/>
</dbReference>
<feature type="binding site" evidence="9">
    <location>
        <position position="295"/>
    </location>
    <ligand>
        <name>L-glutamate</name>
        <dbReference type="ChEBI" id="CHEBI:29985"/>
    </ligand>
</feature>
<evidence type="ECO:0000256" key="6">
    <source>
        <dbReference type="ARBA" id="ARBA00022840"/>
    </source>
</evidence>
<organism evidence="17">
    <name type="scientific">Schaalia odontolytica</name>
    <dbReference type="NCBI Taxonomy" id="1660"/>
    <lineage>
        <taxon>Bacteria</taxon>
        <taxon>Bacillati</taxon>
        <taxon>Actinomycetota</taxon>
        <taxon>Actinomycetes</taxon>
        <taxon>Actinomycetales</taxon>
        <taxon>Actinomycetaceae</taxon>
        <taxon>Schaalia</taxon>
    </lineage>
</organism>
<feature type="binding site" evidence="11">
    <location>
        <position position="130"/>
    </location>
    <ligand>
        <name>Mg(2+)</name>
        <dbReference type="ChEBI" id="CHEBI:18420"/>
        <label>1</label>
    </ligand>
</feature>
<evidence type="ECO:0000256" key="3">
    <source>
        <dbReference type="ARBA" id="ARBA00022598"/>
    </source>
</evidence>
<feature type="domain" description="GS beta-grasp" evidence="15">
    <location>
        <begin position="15"/>
        <end position="100"/>
    </location>
</feature>
<accession>A0A6N2TQZ4</accession>
<protein>
    <recommendedName>
        <fullName evidence="2 14">Glutamine synthetase</fullName>
        <ecNumber evidence="14">6.3.1.2</ecNumber>
    </recommendedName>
</protein>
<feature type="binding site" evidence="9">
    <location>
        <position position="335"/>
    </location>
    <ligand>
        <name>L-glutamate</name>
        <dbReference type="ChEBI" id="CHEBI:29985"/>
    </ligand>
</feature>
<dbReference type="FunFam" id="3.30.590.10:FF:000003">
    <property type="entry name" value="Glutamine synthetase 2"/>
    <property type="match status" value="1"/>
</dbReference>
<dbReference type="PROSITE" id="PS51987">
    <property type="entry name" value="GS_CATALYTIC"/>
    <property type="match status" value="1"/>
</dbReference>
<evidence type="ECO:0000259" key="16">
    <source>
        <dbReference type="PROSITE" id="PS51987"/>
    </source>
</evidence>
<evidence type="ECO:0000256" key="10">
    <source>
        <dbReference type="PIRSR" id="PIRSR604809-2"/>
    </source>
</evidence>
<evidence type="ECO:0000256" key="2">
    <source>
        <dbReference type="ARBA" id="ARBA00021364"/>
    </source>
</evidence>
<dbReference type="GO" id="GO:0005524">
    <property type="term" value="F:ATP binding"/>
    <property type="evidence" value="ECO:0007669"/>
    <property type="project" value="UniProtKB-KW"/>
</dbReference>
<dbReference type="Gene3D" id="3.30.590.10">
    <property type="entry name" value="Glutamine synthetase/guanido kinase, catalytic domain"/>
    <property type="match status" value="1"/>
</dbReference>
<dbReference type="InterPro" id="IPR004809">
    <property type="entry name" value="Gln_synth_I"/>
</dbReference>
<evidence type="ECO:0000313" key="17">
    <source>
        <dbReference type="EMBL" id="VYT07379.1"/>
    </source>
</evidence>
<evidence type="ECO:0000256" key="4">
    <source>
        <dbReference type="ARBA" id="ARBA00022723"/>
    </source>
</evidence>
<keyword evidence="7 11" id="KW-0460">Magnesium</keyword>
<dbReference type="GO" id="GO:0006542">
    <property type="term" value="P:glutamine biosynthetic process"/>
    <property type="evidence" value="ECO:0007669"/>
    <property type="project" value="InterPro"/>
</dbReference>
<dbReference type="InterPro" id="IPR008147">
    <property type="entry name" value="Gln_synt_N"/>
</dbReference>
<feature type="binding site" evidence="11">
    <location>
        <position position="193"/>
    </location>
    <ligand>
        <name>Mg(2+)</name>
        <dbReference type="ChEBI" id="CHEBI:18420"/>
        <label>1</label>
    </ligand>
</feature>
<evidence type="ECO:0000256" key="13">
    <source>
        <dbReference type="RuleBase" id="RU000384"/>
    </source>
</evidence>
<evidence type="ECO:0000256" key="12">
    <source>
        <dbReference type="PROSITE-ProRule" id="PRU01330"/>
    </source>
</evidence>
<dbReference type="Pfam" id="PF03951">
    <property type="entry name" value="Gln-synt_N"/>
    <property type="match status" value="1"/>
</dbReference>
<feature type="binding site" evidence="9">
    <location>
        <position position="313"/>
    </location>
    <ligand>
        <name>L-glutamate</name>
        <dbReference type="ChEBI" id="CHEBI:29985"/>
    </ligand>
</feature>
<evidence type="ECO:0000256" key="7">
    <source>
        <dbReference type="ARBA" id="ARBA00022842"/>
    </source>
</evidence>
<dbReference type="EC" id="6.3.1.2" evidence="14"/>
<dbReference type="EMBL" id="CACRSM010000002">
    <property type="protein sequence ID" value="VYT07379.1"/>
    <property type="molecule type" value="Genomic_DNA"/>
</dbReference>
<dbReference type="PROSITE" id="PS51986">
    <property type="entry name" value="GS_BETA_GRASP"/>
    <property type="match status" value="1"/>
</dbReference>
<comment type="catalytic activity">
    <reaction evidence="8 14">
        <text>L-glutamate + NH4(+) + ATP = L-glutamine + ADP + phosphate + H(+)</text>
        <dbReference type="Rhea" id="RHEA:16169"/>
        <dbReference type="ChEBI" id="CHEBI:15378"/>
        <dbReference type="ChEBI" id="CHEBI:28938"/>
        <dbReference type="ChEBI" id="CHEBI:29985"/>
        <dbReference type="ChEBI" id="CHEBI:30616"/>
        <dbReference type="ChEBI" id="CHEBI:43474"/>
        <dbReference type="ChEBI" id="CHEBI:58359"/>
        <dbReference type="ChEBI" id="CHEBI:456216"/>
        <dbReference type="EC" id="6.3.1.2"/>
    </reaction>
</comment>
<dbReference type="NCBIfam" id="TIGR00653">
    <property type="entry name" value="GlnA"/>
    <property type="match status" value="1"/>
</dbReference>
<feature type="binding site" evidence="11">
    <location>
        <position position="333"/>
    </location>
    <ligand>
        <name>Mg(2+)</name>
        <dbReference type="ChEBI" id="CHEBI:18420"/>
        <label>1</label>
    </ligand>
</feature>
<keyword evidence="4 11" id="KW-0479">Metal-binding</keyword>
<dbReference type="InterPro" id="IPR027302">
    <property type="entry name" value="Gln_synth_N_conserv_site"/>
</dbReference>
<feature type="binding site" evidence="10">
    <location>
        <position position="313"/>
    </location>
    <ligand>
        <name>ATP</name>
        <dbReference type="ChEBI" id="CHEBI:30616"/>
    </ligand>
</feature>
<feature type="binding site" evidence="10">
    <location>
        <position position="181"/>
    </location>
    <ligand>
        <name>ATP</name>
        <dbReference type="ChEBI" id="CHEBI:30616"/>
    </ligand>
</feature>
<dbReference type="Pfam" id="PF00120">
    <property type="entry name" value="Gln-synt_C"/>
    <property type="match status" value="1"/>
</dbReference>
<dbReference type="InterPro" id="IPR008146">
    <property type="entry name" value="Gln_synth_cat_dom"/>
</dbReference>
<evidence type="ECO:0000256" key="8">
    <source>
        <dbReference type="ARBA" id="ARBA00049436"/>
    </source>
</evidence>
<evidence type="ECO:0000256" key="14">
    <source>
        <dbReference type="RuleBase" id="RU004356"/>
    </source>
</evidence>
<evidence type="ECO:0000256" key="11">
    <source>
        <dbReference type="PIRSR" id="PIRSR604809-3"/>
    </source>
</evidence>
<comment type="cofactor">
    <cofactor evidence="11">
        <name>Mg(2+)</name>
        <dbReference type="ChEBI" id="CHEBI:18420"/>
    </cofactor>
    <text evidence="11">Binds 2 Mg(2+) ions per subunit.</text>
</comment>
<keyword evidence="5 10" id="KW-0547">Nucleotide-binding</keyword>
<dbReference type="PROSITE" id="PS00181">
    <property type="entry name" value="GLNA_ATP"/>
    <property type="match status" value="1"/>
</dbReference>
<keyword evidence="6 10" id="KW-0067">ATP-binding</keyword>
<dbReference type="PANTHER" id="PTHR43785:SF11">
    <property type="entry name" value="GAMMA-GLUTAMYLPOLYAMINE SYNTHETASE GLNA2"/>
    <property type="match status" value="1"/>
</dbReference>
<dbReference type="PANTHER" id="PTHR43785">
    <property type="entry name" value="GAMMA-GLUTAMYLPUTRESCINE SYNTHETASE"/>
    <property type="match status" value="1"/>
</dbReference>
<feature type="binding site" evidence="9">
    <location>
        <position position="301"/>
    </location>
    <ligand>
        <name>L-glutamate</name>
        <dbReference type="ChEBI" id="CHEBI:29985"/>
    </ligand>
</feature>
<sequence length="445" mass="49920">MKQQQEQVLRSVAQEDIRLIRLWFTDVAGVLKSVSIDPGELEEAFSEGIGFDGSSIEGLTRVYESDMLLHPDAATFQRLHTKDGTYVHGRMFCDVLTPDGLPSPADPRGALERAVQRASEMGFSVFAHPEIEFYLLRQPVDINHLEPVDQAGYFDHVTRGLSNDFRRKIVRALEETGIQVEFSHHEGGPGQNEVDLRAVDALHAADNIMTARTLIEEVALAEGMLATFMPKPFINRPGSGMHTHLSLFEGDENAFYDPSGRYQLSEIGRYFIAGLLHHAREIAAITNQHVNSYKRLWGGGEAPSYICWGHNNRSALVRVPVYKPSKRSSARIEYRGLDPAANPYLALAVLISAGLDGIEKKMPLAEEAEDNVWQLSETERQILGIHPLPSSLSDALRAMRSSDLVAEALGEQVFEHLLREKENEWREYRRQITPAELRQFLKVNG</sequence>
<reference evidence="17" key="1">
    <citation type="submission" date="2019-11" db="EMBL/GenBank/DDBJ databases">
        <authorList>
            <person name="Feng L."/>
        </authorList>
    </citation>
    <scope>NUCLEOTIDE SEQUENCE</scope>
    <source>
        <strain evidence="17">AodontolyticusLFYP35</strain>
    </source>
</reference>
<evidence type="ECO:0000256" key="9">
    <source>
        <dbReference type="PIRSR" id="PIRSR604809-1"/>
    </source>
</evidence>
<dbReference type="InterPro" id="IPR036651">
    <property type="entry name" value="Gln_synt_N_sf"/>
</dbReference>
<dbReference type="GO" id="GO:0046872">
    <property type="term" value="F:metal ion binding"/>
    <property type="evidence" value="ECO:0007669"/>
    <property type="project" value="UniProtKB-KW"/>
</dbReference>
<keyword evidence="3 14" id="KW-0436">Ligase</keyword>
<feature type="binding site" evidence="11">
    <location>
        <position position="132"/>
    </location>
    <ligand>
        <name>Mg(2+)</name>
        <dbReference type="ChEBI" id="CHEBI:18420"/>
        <label>1</label>
    </ligand>
</feature>
<feature type="binding site" evidence="11">
    <location>
        <position position="186"/>
    </location>
    <ligand>
        <name>Mg(2+)</name>
        <dbReference type="ChEBI" id="CHEBI:18420"/>
        <label>1</label>
    </ligand>
</feature>
<dbReference type="SMART" id="SM01230">
    <property type="entry name" value="Gln-synt_C"/>
    <property type="match status" value="1"/>
</dbReference>